<dbReference type="EMBL" id="LXQA010735819">
    <property type="protein sequence ID" value="MCI68394.1"/>
    <property type="molecule type" value="Genomic_DNA"/>
</dbReference>
<evidence type="ECO:0000313" key="2">
    <source>
        <dbReference type="Proteomes" id="UP000265520"/>
    </source>
</evidence>
<evidence type="ECO:0000313" key="1">
    <source>
        <dbReference type="EMBL" id="MCI68394.1"/>
    </source>
</evidence>
<organism evidence="1 2">
    <name type="scientific">Trifolium medium</name>
    <dbReference type="NCBI Taxonomy" id="97028"/>
    <lineage>
        <taxon>Eukaryota</taxon>
        <taxon>Viridiplantae</taxon>
        <taxon>Streptophyta</taxon>
        <taxon>Embryophyta</taxon>
        <taxon>Tracheophyta</taxon>
        <taxon>Spermatophyta</taxon>
        <taxon>Magnoliopsida</taxon>
        <taxon>eudicotyledons</taxon>
        <taxon>Gunneridae</taxon>
        <taxon>Pentapetalae</taxon>
        <taxon>rosids</taxon>
        <taxon>fabids</taxon>
        <taxon>Fabales</taxon>
        <taxon>Fabaceae</taxon>
        <taxon>Papilionoideae</taxon>
        <taxon>50 kb inversion clade</taxon>
        <taxon>NPAAA clade</taxon>
        <taxon>Hologalegina</taxon>
        <taxon>IRL clade</taxon>
        <taxon>Trifolieae</taxon>
        <taxon>Trifolium</taxon>
    </lineage>
</organism>
<proteinExistence type="predicted"/>
<reference evidence="1 2" key="1">
    <citation type="journal article" date="2018" name="Front. Plant Sci.">
        <title>Red Clover (Trifolium pratense) and Zigzag Clover (T. medium) - A Picture of Genomic Similarities and Differences.</title>
        <authorList>
            <person name="Dluhosova J."/>
            <person name="Istvanek J."/>
            <person name="Nedelnik J."/>
            <person name="Repkova J."/>
        </authorList>
    </citation>
    <scope>NUCLEOTIDE SEQUENCE [LARGE SCALE GENOMIC DNA]</scope>
    <source>
        <strain evidence="2">cv. 10/8</strain>
        <tissue evidence="1">Leaf</tissue>
    </source>
</reference>
<dbReference type="AlphaFoldDB" id="A0A392U6J2"/>
<name>A0A392U6J2_9FABA</name>
<keyword evidence="2" id="KW-1185">Reference proteome</keyword>
<accession>A0A392U6J2</accession>
<dbReference type="Proteomes" id="UP000265520">
    <property type="component" value="Unassembled WGS sequence"/>
</dbReference>
<feature type="non-terminal residue" evidence="1">
    <location>
        <position position="1"/>
    </location>
</feature>
<protein>
    <submittedName>
        <fullName evidence="1">Uncharacterized protein</fullName>
    </submittedName>
</protein>
<sequence length="54" mass="6190">ESIGYVSSYYDRHLGFVFGAMWTPGGSGQQQRMMLDDCYLRWYQCSVFGVVVVV</sequence>
<comment type="caution">
    <text evidence="1">The sequence shown here is derived from an EMBL/GenBank/DDBJ whole genome shotgun (WGS) entry which is preliminary data.</text>
</comment>